<evidence type="ECO:0000256" key="1">
    <source>
        <dbReference type="SAM" id="MobiDB-lite"/>
    </source>
</evidence>
<feature type="compositionally biased region" description="Basic and acidic residues" evidence="1">
    <location>
        <begin position="114"/>
        <end position="124"/>
    </location>
</feature>
<accession>A0A4Y2F1M8</accession>
<evidence type="ECO:0000313" key="2">
    <source>
        <dbReference type="EMBL" id="GBM34428.1"/>
    </source>
</evidence>
<comment type="caution">
    <text evidence="2">The sequence shown here is derived from an EMBL/GenBank/DDBJ whole genome shotgun (WGS) entry which is preliminary data.</text>
</comment>
<evidence type="ECO:0000313" key="3">
    <source>
        <dbReference type="Proteomes" id="UP000499080"/>
    </source>
</evidence>
<dbReference type="Proteomes" id="UP000499080">
    <property type="component" value="Unassembled WGS sequence"/>
</dbReference>
<sequence length="124" mass="13509">MTGCSLRKAAGKCGINFMPLQRYCSEMKIASDGQDIYNVDETGMTTVQNPRNTTAMDGTNKFGAVTTVERGSLVTMTLAVSANGNSVPLFFPRKIFKRRFRSNAPQGSSGSSNKSERMTGHQLF</sequence>
<feature type="region of interest" description="Disordered" evidence="1">
    <location>
        <begin position="101"/>
        <end position="124"/>
    </location>
</feature>
<organism evidence="2 3">
    <name type="scientific">Araneus ventricosus</name>
    <name type="common">Orbweaver spider</name>
    <name type="synonym">Epeira ventricosa</name>
    <dbReference type="NCBI Taxonomy" id="182803"/>
    <lineage>
        <taxon>Eukaryota</taxon>
        <taxon>Metazoa</taxon>
        <taxon>Ecdysozoa</taxon>
        <taxon>Arthropoda</taxon>
        <taxon>Chelicerata</taxon>
        <taxon>Arachnida</taxon>
        <taxon>Araneae</taxon>
        <taxon>Araneomorphae</taxon>
        <taxon>Entelegynae</taxon>
        <taxon>Araneoidea</taxon>
        <taxon>Araneidae</taxon>
        <taxon>Araneus</taxon>
    </lineage>
</organism>
<dbReference type="EMBL" id="BGPR01000760">
    <property type="protein sequence ID" value="GBM34428.1"/>
    <property type="molecule type" value="Genomic_DNA"/>
</dbReference>
<gene>
    <name evidence="2" type="ORF">AVEN_226844_1</name>
</gene>
<name>A0A4Y2F1M8_ARAVE</name>
<protein>
    <recommendedName>
        <fullName evidence="4">DDE-1 domain-containing protein</fullName>
    </recommendedName>
</protein>
<reference evidence="2 3" key="1">
    <citation type="journal article" date="2019" name="Sci. Rep.">
        <title>Orb-weaving spider Araneus ventricosus genome elucidates the spidroin gene catalogue.</title>
        <authorList>
            <person name="Kono N."/>
            <person name="Nakamura H."/>
            <person name="Ohtoshi R."/>
            <person name="Moran D.A.P."/>
            <person name="Shinohara A."/>
            <person name="Yoshida Y."/>
            <person name="Fujiwara M."/>
            <person name="Mori M."/>
            <person name="Tomita M."/>
            <person name="Arakawa K."/>
        </authorList>
    </citation>
    <scope>NUCLEOTIDE SEQUENCE [LARGE SCALE GENOMIC DNA]</scope>
</reference>
<keyword evidence="3" id="KW-1185">Reference proteome</keyword>
<dbReference type="AlphaFoldDB" id="A0A4Y2F1M8"/>
<evidence type="ECO:0008006" key="4">
    <source>
        <dbReference type="Google" id="ProtNLM"/>
    </source>
</evidence>
<feature type="compositionally biased region" description="Polar residues" evidence="1">
    <location>
        <begin position="103"/>
        <end position="113"/>
    </location>
</feature>
<proteinExistence type="predicted"/>